<dbReference type="EMBL" id="AMQM01006081">
    <property type="status" value="NOT_ANNOTATED_CDS"/>
    <property type="molecule type" value="Genomic_DNA"/>
</dbReference>
<proteinExistence type="predicted"/>
<dbReference type="KEGG" id="hro:HELRODRAFT_177503"/>
<dbReference type="EnsemblMetazoa" id="HelroT177503">
    <property type="protein sequence ID" value="HelroP177503"/>
    <property type="gene ID" value="HelroG177503"/>
</dbReference>
<gene>
    <name evidence="2" type="primary">20206284</name>
    <name evidence="1" type="ORF">HELRODRAFT_177503</name>
</gene>
<dbReference type="CTD" id="20206284"/>
<dbReference type="OrthoDB" id="10212591at2759"/>
<dbReference type="GeneID" id="20206284"/>
<dbReference type="InParanoid" id="T1FBT5"/>
<evidence type="ECO:0000313" key="2">
    <source>
        <dbReference type="EnsemblMetazoa" id="HelroP177503"/>
    </source>
</evidence>
<sequence>MDAVLSTVHGLSRELQNSSIDNAAAFGLIQACKTALIKYHSDESWEEILEQTNKLCDMMGVAPQRFTENIEVFRVTSVFNPCHKETFLNEKLMYILDDYYQTAGIDKQLLESEIRTDKTLIDCQHKNQTPNCFTTFYMPCPGPHMFAPNQNLK</sequence>
<dbReference type="RefSeq" id="XP_009023945.1">
    <property type="nucleotide sequence ID" value="XM_009025697.1"/>
</dbReference>
<reference evidence="3" key="1">
    <citation type="submission" date="2012-12" db="EMBL/GenBank/DDBJ databases">
        <authorList>
            <person name="Hellsten U."/>
            <person name="Grimwood J."/>
            <person name="Chapman J.A."/>
            <person name="Shapiro H."/>
            <person name="Aerts A."/>
            <person name="Otillar R.P."/>
            <person name="Terry A.Y."/>
            <person name="Boore J.L."/>
            <person name="Simakov O."/>
            <person name="Marletaz F."/>
            <person name="Cho S.-J."/>
            <person name="Edsinger-Gonzales E."/>
            <person name="Havlak P."/>
            <person name="Kuo D.-H."/>
            <person name="Larsson T."/>
            <person name="Lv J."/>
            <person name="Arendt D."/>
            <person name="Savage R."/>
            <person name="Osoegawa K."/>
            <person name="de Jong P."/>
            <person name="Lindberg D.R."/>
            <person name="Seaver E.C."/>
            <person name="Weisblat D.A."/>
            <person name="Putnam N.H."/>
            <person name="Grigoriev I.V."/>
            <person name="Rokhsar D.S."/>
        </authorList>
    </citation>
    <scope>NUCLEOTIDE SEQUENCE</scope>
</reference>
<protein>
    <submittedName>
        <fullName evidence="1 2">Uncharacterized protein</fullName>
    </submittedName>
</protein>
<evidence type="ECO:0000313" key="1">
    <source>
        <dbReference type="EMBL" id="ESN97867.1"/>
    </source>
</evidence>
<name>T1FBT5_HELRO</name>
<evidence type="ECO:0000313" key="3">
    <source>
        <dbReference type="Proteomes" id="UP000015101"/>
    </source>
</evidence>
<dbReference type="EMBL" id="KB097269">
    <property type="protein sequence ID" value="ESN97867.1"/>
    <property type="molecule type" value="Genomic_DNA"/>
</dbReference>
<reference evidence="2" key="3">
    <citation type="submission" date="2015-06" db="UniProtKB">
        <authorList>
            <consortium name="EnsemblMetazoa"/>
        </authorList>
    </citation>
    <scope>IDENTIFICATION</scope>
</reference>
<reference evidence="1 3" key="2">
    <citation type="journal article" date="2013" name="Nature">
        <title>Insights into bilaterian evolution from three spiralian genomes.</title>
        <authorList>
            <person name="Simakov O."/>
            <person name="Marletaz F."/>
            <person name="Cho S.J."/>
            <person name="Edsinger-Gonzales E."/>
            <person name="Havlak P."/>
            <person name="Hellsten U."/>
            <person name="Kuo D.H."/>
            <person name="Larsson T."/>
            <person name="Lv J."/>
            <person name="Arendt D."/>
            <person name="Savage R."/>
            <person name="Osoegawa K."/>
            <person name="de Jong P."/>
            <person name="Grimwood J."/>
            <person name="Chapman J.A."/>
            <person name="Shapiro H."/>
            <person name="Aerts A."/>
            <person name="Otillar R.P."/>
            <person name="Terry A.Y."/>
            <person name="Boore J.L."/>
            <person name="Grigoriev I.V."/>
            <person name="Lindberg D.R."/>
            <person name="Seaver E.C."/>
            <person name="Weisblat D.A."/>
            <person name="Putnam N.H."/>
            <person name="Rokhsar D.S."/>
        </authorList>
    </citation>
    <scope>NUCLEOTIDE SEQUENCE</scope>
</reference>
<keyword evidence="3" id="KW-1185">Reference proteome</keyword>
<accession>T1FBT5</accession>
<dbReference type="AlphaFoldDB" id="T1FBT5"/>
<dbReference type="Proteomes" id="UP000015101">
    <property type="component" value="Unassembled WGS sequence"/>
</dbReference>
<dbReference type="HOGENOM" id="CLU_1715255_0_0_1"/>
<organism evidence="2 3">
    <name type="scientific">Helobdella robusta</name>
    <name type="common">Californian leech</name>
    <dbReference type="NCBI Taxonomy" id="6412"/>
    <lineage>
        <taxon>Eukaryota</taxon>
        <taxon>Metazoa</taxon>
        <taxon>Spiralia</taxon>
        <taxon>Lophotrochozoa</taxon>
        <taxon>Annelida</taxon>
        <taxon>Clitellata</taxon>
        <taxon>Hirudinea</taxon>
        <taxon>Rhynchobdellida</taxon>
        <taxon>Glossiphoniidae</taxon>
        <taxon>Helobdella</taxon>
    </lineage>
</organism>